<evidence type="ECO:0000313" key="1">
    <source>
        <dbReference type="Proteomes" id="UP000887579"/>
    </source>
</evidence>
<accession>A0AC34FQ60</accession>
<dbReference type="Proteomes" id="UP000887579">
    <property type="component" value="Unplaced"/>
</dbReference>
<sequence length="142" mass="16630">MQLLRIASVLFILHICYHPRLFISSAPIKDSSDVEVEEIHTNDEHETSIAEILNSTTFANITNSLLRFDNYNTGNPFDLSIKSSLPYIIRPSPDSLIDYLEFKKETCRTTKEDIQKSVDQDFLENGYFKWEENEFHRELRIL</sequence>
<dbReference type="WBParaSite" id="ES5_v2.g19314.t1">
    <property type="protein sequence ID" value="ES5_v2.g19314.t1"/>
    <property type="gene ID" value="ES5_v2.g19314"/>
</dbReference>
<evidence type="ECO:0000313" key="2">
    <source>
        <dbReference type="WBParaSite" id="ES5_v2.g19314.t1"/>
    </source>
</evidence>
<protein>
    <submittedName>
        <fullName evidence="2">Uncharacterized protein</fullName>
    </submittedName>
</protein>
<proteinExistence type="predicted"/>
<name>A0AC34FQ60_9BILA</name>
<organism evidence="1 2">
    <name type="scientific">Panagrolaimus sp. ES5</name>
    <dbReference type="NCBI Taxonomy" id="591445"/>
    <lineage>
        <taxon>Eukaryota</taxon>
        <taxon>Metazoa</taxon>
        <taxon>Ecdysozoa</taxon>
        <taxon>Nematoda</taxon>
        <taxon>Chromadorea</taxon>
        <taxon>Rhabditida</taxon>
        <taxon>Tylenchina</taxon>
        <taxon>Panagrolaimomorpha</taxon>
        <taxon>Panagrolaimoidea</taxon>
        <taxon>Panagrolaimidae</taxon>
        <taxon>Panagrolaimus</taxon>
    </lineage>
</organism>
<reference evidence="2" key="1">
    <citation type="submission" date="2022-11" db="UniProtKB">
        <authorList>
            <consortium name="WormBaseParasite"/>
        </authorList>
    </citation>
    <scope>IDENTIFICATION</scope>
</reference>